<dbReference type="InterPro" id="IPR039698">
    <property type="entry name" value="Dfg10/SRD5A3"/>
</dbReference>
<dbReference type="GO" id="GO:0005789">
    <property type="term" value="C:endoplasmic reticulum membrane"/>
    <property type="evidence" value="ECO:0007669"/>
    <property type="project" value="UniProtKB-SubCell"/>
</dbReference>
<dbReference type="OrthoDB" id="541710at2759"/>
<gene>
    <name evidence="7" type="ORF">FRX48_08303</name>
</gene>
<keyword evidence="5" id="KW-0256">Endoplasmic reticulum</keyword>
<keyword evidence="5" id="KW-0521">NADP</keyword>
<dbReference type="InterPro" id="IPR001104">
    <property type="entry name" value="3-oxo-5_a-steroid_4-DH_C"/>
</dbReference>
<dbReference type="PANTHER" id="PTHR14624">
    <property type="entry name" value="DFG10 PROTEIN"/>
    <property type="match status" value="1"/>
</dbReference>
<evidence type="ECO:0000256" key="4">
    <source>
        <dbReference type="ARBA" id="ARBA00023136"/>
    </source>
</evidence>
<feature type="transmembrane region" description="Helical" evidence="5">
    <location>
        <begin position="90"/>
        <end position="111"/>
    </location>
</feature>
<sequence>MDIMLEPAHVLRAFFLAAASTILLFNGVPALRSRYLAYGPRATPRDTHDQGKYASKPDLTNIRRVKPYRVETLLDHLATYQVPHAYFTHFYIVSVVSSVFWGVQLLAQGAAVKALASYSSSTRPEESMSTGQVFLAWSLMAVQGLRRLYESVTLAKPSSAKMWFVHWLIGIGFYLAVGVAVWMEGVGTVVSATPKLDDLRLSPPSLGTLVCLPIFILASGVQYDCHAYLASLQKYTLPAHPAFEKLICPHYFAECLIYIALTFIAAPKGALVNKTVFTALIFVSVNLGVTADISRDWYAQKFGADKIAGKWRIIPLVY</sequence>
<dbReference type="GO" id="GO:0102389">
    <property type="term" value="F:polyprenol reductase activity"/>
    <property type="evidence" value="ECO:0007669"/>
    <property type="project" value="UniProtKB-UniRule"/>
</dbReference>
<feature type="transmembrane region" description="Helical" evidence="5">
    <location>
        <begin position="203"/>
        <end position="225"/>
    </location>
</feature>
<evidence type="ECO:0000313" key="8">
    <source>
        <dbReference type="Proteomes" id="UP000324767"/>
    </source>
</evidence>
<reference evidence="7 8" key="1">
    <citation type="submission" date="2019-09" db="EMBL/GenBank/DDBJ databases">
        <title>The hologenome of the rock-dwelling lichen Lasallia pustulata.</title>
        <authorList>
            <person name="Greshake Tzovaras B."/>
            <person name="Segers F."/>
            <person name="Bicker A."/>
            <person name="Dal Grande F."/>
            <person name="Otte J."/>
            <person name="Hankeln T."/>
            <person name="Schmitt I."/>
            <person name="Ebersberger I."/>
        </authorList>
    </citation>
    <scope>NUCLEOTIDE SEQUENCE [LARGE SCALE GENOMIC DNA]</scope>
    <source>
        <strain evidence="7">A1-1</strain>
    </source>
</reference>
<dbReference type="EC" id="1.3.1.94" evidence="5"/>
<comment type="pathway">
    <text evidence="5">Protein modification; protein glycosylation.</text>
</comment>
<evidence type="ECO:0000256" key="1">
    <source>
        <dbReference type="ARBA" id="ARBA00004127"/>
    </source>
</evidence>
<feature type="domain" description="3-oxo-5-alpha-steroid 4-dehydrogenase C-terminal" evidence="6">
    <location>
        <begin position="210"/>
        <end position="318"/>
    </location>
</feature>
<dbReference type="GO" id="GO:0160198">
    <property type="term" value="F:polyprenal reductase activity"/>
    <property type="evidence" value="ECO:0007669"/>
    <property type="project" value="UniProtKB-EC"/>
</dbReference>
<dbReference type="UniPathway" id="UPA00378"/>
<keyword evidence="3 5" id="KW-1133">Transmembrane helix</keyword>
<evidence type="ECO:0000256" key="3">
    <source>
        <dbReference type="ARBA" id="ARBA00022989"/>
    </source>
</evidence>
<feature type="transmembrane region" description="Helical" evidence="5">
    <location>
        <begin position="161"/>
        <end position="183"/>
    </location>
</feature>
<dbReference type="PANTHER" id="PTHR14624:SF0">
    <property type="entry name" value="POLYPRENOL REDUCTASE"/>
    <property type="match status" value="1"/>
</dbReference>
<accession>A0A5M8PH45</accession>
<evidence type="ECO:0000313" key="7">
    <source>
        <dbReference type="EMBL" id="KAA6407952.1"/>
    </source>
</evidence>
<comment type="similarity">
    <text evidence="5">Belongs to the steroid 5-alpha reductase family. Polyprenal reductase subfamily.</text>
</comment>
<keyword evidence="2 5" id="KW-0812">Transmembrane</keyword>
<dbReference type="PROSITE" id="PS50244">
    <property type="entry name" value="S5A_REDUCTASE"/>
    <property type="match status" value="1"/>
</dbReference>
<name>A0A5M8PH45_9LECA</name>
<evidence type="ECO:0000259" key="6">
    <source>
        <dbReference type="Pfam" id="PF02544"/>
    </source>
</evidence>
<evidence type="ECO:0000256" key="5">
    <source>
        <dbReference type="RuleBase" id="RU367081"/>
    </source>
</evidence>
<proteinExistence type="inferred from homology"/>
<dbReference type="GO" id="GO:0003865">
    <property type="term" value="F:3-oxo-5-alpha-steroid 4-dehydrogenase activity"/>
    <property type="evidence" value="ECO:0007669"/>
    <property type="project" value="TreeGrafter"/>
</dbReference>
<comment type="subcellular location">
    <subcellularLocation>
        <location evidence="1">Endomembrane system</location>
        <topology evidence="1">Multi-pass membrane protein</topology>
    </subcellularLocation>
    <subcellularLocation>
        <location evidence="5">Endoplasmic reticulum membrane</location>
    </subcellularLocation>
</comment>
<organism evidence="7 8">
    <name type="scientific">Lasallia pustulata</name>
    <dbReference type="NCBI Taxonomy" id="136370"/>
    <lineage>
        <taxon>Eukaryota</taxon>
        <taxon>Fungi</taxon>
        <taxon>Dikarya</taxon>
        <taxon>Ascomycota</taxon>
        <taxon>Pezizomycotina</taxon>
        <taxon>Lecanoromycetes</taxon>
        <taxon>OSLEUM clade</taxon>
        <taxon>Umbilicariomycetidae</taxon>
        <taxon>Umbilicariales</taxon>
        <taxon>Umbilicariaceae</taxon>
        <taxon>Lasallia</taxon>
    </lineage>
</organism>
<dbReference type="GO" id="GO:0016095">
    <property type="term" value="P:polyprenol catabolic process"/>
    <property type="evidence" value="ECO:0007669"/>
    <property type="project" value="UniProtKB-UniRule"/>
</dbReference>
<feature type="transmembrane region" description="Helical" evidence="5">
    <location>
        <begin position="246"/>
        <end position="265"/>
    </location>
</feature>
<dbReference type="Proteomes" id="UP000324767">
    <property type="component" value="Unassembled WGS sequence"/>
</dbReference>
<dbReference type="Pfam" id="PF02544">
    <property type="entry name" value="Steroid_dh"/>
    <property type="match status" value="1"/>
</dbReference>
<comment type="function">
    <text evidence="5">Plays a key role in early steps of protein N-linked glycosylation by being involved in the conversion of polyprenol into dolichol. Acts as a polyprenal reductase that mediates the reduction of polyprenal into dolichal in a NADP-dependent mechanism. Dolichols are required for the synthesis of dolichol-linked monosaccharides and the oligosaccharide precursor used for N-glycosylation.</text>
</comment>
<dbReference type="EMBL" id="VXIT01000015">
    <property type="protein sequence ID" value="KAA6407952.1"/>
    <property type="molecule type" value="Genomic_DNA"/>
</dbReference>
<keyword evidence="4 5" id="KW-0472">Membrane</keyword>
<dbReference type="AlphaFoldDB" id="A0A5M8PH45"/>
<dbReference type="GO" id="GO:0006488">
    <property type="term" value="P:dolichol-linked oligosaccharide biosynthetic process"/>
    <property type="evidence" value="ECO:0007669"/>
    <property type="project" value="UniProtKB-UniRule"/>
</dbReference>
<evidence type="ECO:0000256" key="2">
    <source>
        <dbReference type="ARBA" id="ARBA00022692"/>
    </source>
</evidence>
<feature type="transmembrane region" description="Helical" evidence="5">
    <location>
        <begin position="12"/>
        <end position="31"/>
    </location>
</feature>
<comment type="catalytic activity">
    <reaction evidence="5">
        <text>a di-trans,poly-cis-dolichal + NADP(+) = a di-trans,poly-cis-polyprenal + NADPH + H(+)</text>
        <dbReference type="Rhea" id="RHEA:80727"/>
        <dbReference type="Rhea" id="RHEA-COMP:19536"/>
        <dbReference type="Rhea" id="RHEA-COMP:19537"/>
        <dbReference type="ChEBI" id="CHEBI:15378"/>
        <dbReference type="ChEBI" id="CHEBI:57783"/>
        <dbReference type="ChEBI" id="CHEBI:58349"/>
        <dbReference type="ChEBI" id="CHEBI:231623"/>
        <dbReference type="ChEBI" id="CHEBI:231637"/>
        <dbReference type="EC" id="1.3.1.94"/>
    </reaction>
    <physiologicalReaction direction="right-to-left" evidence="5">
        <dbReference type="Rhea" id="RHEA:80729"/>
    </physiologicalReaction>
</comment>
<protein>
    <recommendedName>
        <fullName evidence="5">Polyprenal reductase</fullName>
        <ecNumber evidence="5">1.3.1.94</ecNumber>
    </recommendedName>
</protein>
<keyword evidence="5" id="KW-0560">Oxidoreductase</keyword>
<comment type="caution">
    <text evidence="7">The sequence shown here is derived from an EMBL/GenBank/DDBJ whole genome shotgun (WGS) entry which is preliminary data.</text>
</comment>